<dbReference type="PANTHER" id="PTHR12128">
    <property type="entry name" value="DIHYDRODIPICOLINATE SYNTHASE"/>
    <property type="match status" value="1"/>
</dbReference>
<dbReference type="InterPro" id="IPR002220">
    <property type="entry name" value="DapA-like"/>
</dbReference>
<dbReference type="EMBL" id="BARS01013789">
    <property type="protein sequence ID" value="GAF87151.1"/>
    <property type="molecule type" value="Genomic_DNA"/>
</dbReference>
<proteinExistence type="predicted"/>
<feature type="non-terminal residue" evidence="1">
    <location>
        <position position="1"/>
    </location>
</feature>
<comment type="caution">
    <text evidence="1">The sequence shown here is derived from an EMBL/GenBank/DDBJ whole genome shotgun (WGS) entry which is preliminary data.</text>
</comment>
<reference evidence="1" key="1">
    <citation type="journal article" date="2014" name="Front. Microbiol.">
        <title>High frequency of phylogenetically diverse reductive dehalogenase-homologous genes in deep subseafloor sedimentary metagenomes.</title>
        <authorList>
            <person name="Kawai M."/>
            <person name="Futagami T."/>
            <person name="Toyoda A."/>
            <person name="Takaki Y."/>
            <person name="Nishi S."/>
            <person name="Hori S."/>
            <person name="Arai W."/>
            <person name="Tsubouchi T."/>
            <person name="Morono Y."/>
            <person name="Uchiyama I."/>
            <person name="Ito T."/>
            <person name="Fujiyama A."/>
            <person name="Inagaki F."/>
            <person name="Takami H."/>
        </authorList>
    </citation>
    <scope>NUCLEOTIDE SEQUENCE</scope>
    <source>
        <strain evidence="1">Expedition CK06-06</strain>
    </source>
</reference>
<protein>
    <recommendedName>
        <fullName evidence="2">Dihydrodipicolinate synthase family protein</fullName>
    </recommendedName>
</protein>
<feature type="non-terminal residue" evidence="1">
    <location>
        <position position="124"/>
    </location>
</feature>
<dbReference type="Gene3D" id="3.20.20.70">
    <property type="entry name" value="Aldolase class I"/>
    <property type="match status" value="1"/>
</dbReference>
<dbReference type="AlphaFoldDB" id="X0TIQ5"/>
<dbReference type="GO" id="GO:0008840">
    <property type="term" value="F:4-hydroxy-tetrahydrodipicolinate synthase activity"/>
    <property type="evidence" value="ECO:0007669"/>
    <property type="project" value="TreeGrafter"/>
</dbReference>
<dbReference type="PANTHER" id="PTHR12128:SF19">
    <property type="entry name" value="5-DEHYDRO-4-DEOXYGLUCARATE DEHYDRATASE 2-RELATED"/>
    <property type="match status" value="1"/>
</dbReference>
<organism evidence="1">
    <name type="scientific">marine sediment metagenome</name>
    <dbReference type="NCBI Taxonomy" id="412755"/>
    <lineage>
        <taxon>unclassified sequences</taxon>
        <taxon>metagenomes</taxon>
        <taxon>ecological metagenomes</taxon>
    </lineage>
</organism>
<dbReference type="PRINTS" id="PR00146">
    <property type="entry name" value="DHPICSNTHASE"/>
</dbReference>
<evidence type="ECO:0000313" key="1">
    <source>
        <dbReference type="EMBL" id="GAF87151.1"/>
    </source>
</evidence>
<name>X0TIQ5_9ZZZZ</name>
<accession>X0TIQ5</accession>
<sequence>SEIGTMKPKELKDKIRGVLHLVMTPFDRNDELDEKALRESVQRVAEALKGEDAVFLTTGSTGEFYAMSDEECRRVIRIVFEEVNGQFPVLAGTGRGATRKTIEMSQFAQEAGADGLLVVSPYYN</sequence>
<gene>
    <name evidence="1" type="ORF">S01H1_23706</name>
</gene>
<dbReference type="InterPro" id="IPR013785">
    <property type="entry name" value="Aldolase_TIM"/>
</dbReference>
<dbReference type="CDD" id="cd00408">
    <property type="entry name" value="DHDPS-like"/>
    <property type="match status" value="1"/>
</dbReference>
<evidence type="ECO:0008006" key="2">
    <source>
        <dbReference type="Google" id="ProtNLM"/>
    </source>
</evidence>
<dbReference type="SUPFAM" id="SSF51569">
    <property type="entry name" value="Aldolase"/>
    <property type="match status" value="1"/>
</dbReference>
<dbReference type="Pfam" id="PF00701">
    <property type="entry name" value="DHDPS"/>
    <property type="match status" value="1"/>
</dbReference>